<evidence type="ECO:0000256" key="3">
    <source>
        <dbReference type="ARBA" id="ARBA00022989"/>
    </source>
</evidence>
<evidence type="ECO:0000256" key="2">
    <source>
        <dbReference type="ARBA" id="ARBA00022692"/>
    </source>
</evidence>
<dbReference type="InterPro" id="IPR004869">
    <property type="entry name" value="MMPL_dom"/>
</dbReference>
<keyword evidence="3" id="KW-1133">Transmembrane helix</keyword>
<keyword evidence="2" id="KW-0812">Transmembrane</keyword>
<organism evidence="6 7">
    <name type="scientific">Streptomyces mutabilis</name>
    <dbReference type="NCBI Taxonomy" id="67332"/>
    <lineage>
        <taxon>Bacteria</taxon>
        <taxon>Bacillati</taxon>
        <taxon>Actinomycetota</taxon>
        <taxon>Actinomycetes</taxon>
        <taxon>Kitasatosporales</taxon>
        <taxon>Streptomycetaceae</taxon>
        <taxon>Streptomyces</taxon>
    </lineage>
</organism>
<dbReference type="GO" id="GO:0016020">
    <property type="term" value="C:membrane"/>
    <property type="evidence" value="ECO:0007669"/>
    <property type="project" value="UniProtKB-SubCell"/>
</dbReference>
<dbReference type="AlphaFoldDB" id="A0A086MVG3"/>
<dbReference type="Pfam" id="PF03176">
    <property type="entry name" value="MMPL"/>
    <property type="match status" value="1"/>
</dbReference>
<keyword evidence="4" id="KW-0472">Membrane</keyword>
<gene>
    <name evidence="6" type="ORF">FM21_18625</name>
</gene>
<protein>
    <recommendedName>
        <fullName evidence="5">Membrane transport protein MMPL domain-containing protein</fullName>
    </recommendedName>
</protein>
<dbReference type="RefSeq" id="WP_043378114.1">
    <property type="nucleotide sequence ID" value="NZ_KN039947.1"/>
</dbReference>
<evidence type="ECO:0000259" key="5">
    <source>
        <dbReference type="Pfam" id="PF03176"/>
    </source>
</evidence>
<name>A0A086MVG3_9ACTN</name>
<feature type="domain" description="Membrane transport protein MMPL" evidence="5">
    <location>
        <begin position="47"/>
        <end position="114"/>
    </location>
</feature>
<proteinExistence type="predicted"/>
<evidence type="ECO:0000313" key="7">
    <source>
        <dbReference type="Proteomes" id="UP000029095"/>
    </source>
</evidence>
<comment type="caution">
    <text evidence="6">The sequence shown here is derived from an EMBL/GenBank/DDBJ whole genome shotgun (WGS) entry which is preliminary data.</text>
</comment>
<comment type="subcellular location">
    <subcellularLocation>
        <location evidence="1">Membrane</location>
        <topology evidence="1">Multi-pass membrane protein</topology>
    </subcellularLocation>
</comment>
<dbReference type="Proteomes" id="UP000029095">
    <property type="component" value="Unassembled WGS sequence"/>
</dbReference>
<dbReference type="EMBL" id="JNFQ01000002">
    <property type="protein sequence ID" value="KFG72881.1"/>
    <property type="molecule type" value="Genomic_DNA"/>
</dbReference>
<dbReference type="STRING" id="1915400.FM21_18625"/>
<evidence type="ECO:0000256" key="4">
    <source>
        <dbReference type="ARBA" id="ARBA00023136"/>
    </source>
</evidence>
<keyword evidence="7" id="KW-1185">Reference proteome</keyword>
<reference evidence="6 7" key="1">
    <citation type="submission" date="2014-05" db="EMBL/GenBank/DDBJ databases">
        <title>Complete genome sequence of the Streptomyces mutabilis TRM45540.</title>
        <authorList>
            <person name="Luo X."/>
            <person name="Zhang L."/>
        </authorList>
    </citation>
    <scope>NUCLEOTIDE SEQUENCE [LARGE SCALE GENOMIC DNA]</scope>
    <source>
        <strain evidence="6 7">TRM45540</strain>
    </source>
</reference>
<accession>A0A086MVG3</accession>
<dbReference type="HOGENOM" id="CLU_2095520_0_0_11"/>
<evidence type="ECO:0000256" key="1">
    <source>
        <dbReference type="ARBA" id="ARBA00004141"/>
    </source>
</evidence>
<evidence type="ECO:0000313" key="6">
    <source>
        <dbReference type="EMBL" id="KFG72881.1"/>
    </source>
</evidence>
<sequence>MATFLYRLGRLVFRRRRVVVMLWAAMLVAVGVGAIRSSGPTSDGFSLPGTQSQRAIDLLGKEFPQASANGATARVVLEAPDGRRLDSDAHGSARESLLARLETAPQVAGVSDPFAG</sequence>